<dbReference type="AlphaFoldDB" id="A0A1N7G192"/>
<keyword evidence="3" id="KW-0969">Cilium</keyword>
<keyword evidence="1" id="KW-0472">Membrane</keyword>
<feature type="domain" description="Archaeal Type IV pilin N-terminal" evidence="2">
    <location>
        <begin position="26"/>
        <end position="107"/>
    </location>
</feature>
<dbReference type="InterPro" id="IPR013373">
    <property type="entry name" value="Flagellin/pilin_N_arc"/>
</dbReference>
<accession>A0A1N7G192</accession>
<dbReference type="Proteomes" id="UP000185687">
    <property type="component" value="Unassembled WGS sequence"/>
</dbReference>
<evidence type="ECO:0000313" key="4">
    <source>
        <dbReference type="Proteomes" id="UP000185687"/>
    </source>
</evidence>
<organism evidence="3 4">
    <name type="scientific">Natronorubrum daqingense</name>
    <dbReference type="NCBI Taxonomy" id="588898"/>
    <lineage>
        <taxon>Archaea</taxon>
        <taxon>Methanobacteriati</taxon>
        <taxon>Methanobacteriota</taxon>
        <taxon>Stenosarchaea group</taxon>
        <taxon>Halobacteria</taxon>
        <taxon>Halobacteriales</taxon>
        <taxon>Natrialbaceae</taxon>
        <taxon>Natronorubrum</taxon>
    </lineage>
</organism>
<sequence length="152" mass="16409">MRECGWGNRATVTMTDTHRQTRETNRAVSPIIGVVLLIGITIVLSAVVAVFALEAIQDQHEQDAQPWDEQPPEATFDIDRIGDDALVTYTGGEEIDATEIAVAGDLNSSAQFDGDTVTNGETVMKPVTADNATVRVVWSTAYSEETLAEAEI</sequence>
<keyword evidence="3" id="KW-0282">Flagellum</keyword>
<name>A0A1N7G192_9EURY</name>
<gene>
    <name evidence="3" type="ORF">SAMN05421809_3658</name>
</gene>
<dbReference type="NCBIfam" id="TIGR02537">
    <property type="entry name" value="arch_flag_Nterm"/>
    <property type="match status" value="1"/>
</dbReference>
<proteinExistence type="predicted"/>
<feature type="transmembrane region" description="Helical" evidence="1">
    <location>
        <begin position="31"/>
        <end position="53"/>
    </location>
</feature>
<evidence type="ECO:0000313" key="3">
    <source>
        <dbReference type="EMBL" id="SIS06359.1"/>
    </source>
</evidence>
<dbReference type="InterPro" id="IPR012859">
    <property type="entry name" value="Pilin_N_archaeal"/>
</dbReference>
<protein>
    <submittedName>
        <fullName evidence="3">Flagellin N-terminal-like domain-containing protein</fullName>
    </submittedName>
</protein>
<dbReference type="EMBL" id="FTNP01000008">
    <property type="protein sequence ID" value="SIS06359.1"/>
    <property type="molecule type" value="Genomic_DNA"/>
</dbReference>
<keyword evidence="1" id="KW-0812">Transmembrane</keyword>
<keyword evidence="1" id="KW-1133">Transmembrane helix</keyword>
<evidence type="ECO:0000259" key="2">
    <source>
        <dbReference type="Pfam" id="PF07790"/>
    </source>
</evidence>
<keyword evidence="3" id="KW-0966">Cell projection</keyword>
<keyword evidence="4" id="KW-1185">Reference proteome</keyword>
<reference evidence="3 4" key="1">
    <citation type="submission" date="2017-01" db="EMBL/GenBank/DDBJ databases">
        <authorList>
            <person name="Mah S.A."/>
            <person name="Swanson W.J."/>
            <person name="Moy G.W."/>
            <person name="Vacquier V.D."/>
        </authorList>
    </citation>
    <scope>NUCLEOTIDE SEQUENCE [LARGE SCALE GENOMIC DNA]</scope>
    <source>
        <strain evidence="3 4">CGMCC 1.8909</strain>
    </source>
</reference>
<dbReference type="Pfam" id="PF07790">
    <property type="entry name" value="Pilin_N"/>
    <property type="match status" value="1"/>
</dbReference>
<evidence type="ECO:0000256" key="1">
    <source>
        <dbReference type="SAM" id="Phobius"/>
    </source>
</evidence>